<evidence type="ECO:0000256" key="2">
    <source>
        <dbReference type="ARBA" id="ARBA00022448"/>
    </source>
</evidence>
<keyword evidence="3 11" id="KW-1134">Transmembrane beta strand</keyword>
<feature type="domain" description="TonB-dependent receptor-like beta-barrel" evidence="14">
    <location>
        <begin position="300"/>
        <end position="774"/>
    </location>
</feature>
<evidence type="ECO:0000256" key="13">
    <source>
        <dbReference type="SAM" id="SignalP"/>
    </source>
</evidence>
<keyword evidence="8 12" id="KW-0798">TonB box</keyword>
<evidence type="ECO:0000259" key="15">
    <source>
        <dbReference type="Pfam" id="PF07715"/>
    </source>
</evidence>
<evidence type="ECO:0000256" key="5">
    <source>
        <dbReference type="ARBA" id="ARBA00022692"/>
    </source>
</evidence>
<dbReference type="EMBL" id="VRYZ01000002">
    <property type="protein sequence ID" value="TXS93516.1"/>
    <property type="molecule type" value="Genomic_DNA"/>
</dbReference>
<keyword evidence="5 11" id="KW-0812">Transmembrane</keyword>
<evidence type="ECO:0000313" key="16">
    <source>
        <dbReference type="EMBL" id="TXS93516.1"/>
    </source>
</evidence>
<dbReference type="GO" id="GO:0009279">
    <property type="term" value="C:cell outer membrane"/>
    <property type="evidence" value="ECO:0007669"/>
    <property type="project" value="UniProtKB-SubCell"/>
</dbReference>
<evidence type="ECO:0000256" key="12">
    <source>
        <dbReference type="RuleBase" id="RU003357"/>
    </source>
</evidence>
<accession>A0A5C8ZYD7</accession>
<keyword evidence="6" id="KW-0408">Iron</keyword>
<dbReference type="InterPro" id="IPR000531">
    <property type="entry name" value="Beta-barrel_TonB"/>
</dbReference>
<keyword evidence="7" id="KW-0406">Ion transport</keyword>
<evidence type="ECO:0000256" key="9">
    <source>
        <dbReference type="ARBA" id="ARBA00023136"/>
    </source>
</evidence>
<keyword evidence="16" id="KW-0675">Receptor</keyword>
<protein>
    <submittedName>
        <fullName evidence="16">TonB-dependent receptor</fullName>
    </submittedName>
</protein>
<keyword evidence="9 11" id="KW-0472">Membrane</keyword>
<dbReference type="PANTHER" id="PTHR32552">
    <property type="entry name" value="FERRICHROME IRON RECEPTOR-RELATED"/>
    <property type="match status" value="1"/>
</dbReference>
<dbReference type="Pfam" id="PF07715">
    <property type="entry name" value="Plug"/>
    <property type="match status" value="1"/>
</dbReference>
<dbReference type="PANTHER" id="PTHR32552:SF81">
    <property type="entry name" value="TONB-DEPENDENT OUTER MEMBRANE RECEPTOR"/>
    <property type="match status" value="1"/>
</dbReference>
<keyword evidence="17" id="KW-1185">Reference proteome</keyword>
<dbReference type="PROSITE" id="PS52016">
    <property type="entry name" value="TONB_DEPENDENT_REC_3"/>
    <property type="match status" value="1"/>
</dbReference>
<evidence type="ECO:0000313" key="17">
    <source>
        <dbReference type="Proteomes" id="UP000321933"/>
    </source>
</evidence>
<evidence type="ECO:0000259" key="14">
    <source>
        <dbReference type="Pfam" id="PF00593"/>
    </source>
</evidence>
<dbReference type="Pfam" id="PF00593">
    <property type="entry name" value="TonB_dep_Rec_b-barrel"/>
    <property type="match status" value="1"/>
</dbReference>
<evidence type="ECO:0000256" key="3">
    <source>
        <dbReference type="ARBA" id="ARBA00022452"/>
    </source>
</evidence>
<dbReference type="Proteomes" id="UP000321933">
    <property type="component" value="Unassembled WGS sequence"/>
</dbReference>
<organism evidence="16 17">
    <name type="scientific">Parahaliea aestuarii</name>
    <dbReference type="NCBI Taxonomy" id="1852021"/>
    <lineage>
        <taxon>Bacteria</taxon>
        <taxon>Pseudomonadati</taxon>
        <taxon>Pseudomonadota</taxon>
        <taxon>Gammaproteobacteria</taxon>
        <taxon>Cellvibrionales</taxon>
        <taxon>Halieaceae</taxon>
        <taxon>Parahaliea</taxon>
    </lineage>
</organism>
<comment type="caution">
    <text evidence="16">The sequence shown here is derived from an EMBL/GenBank/DDBJ whole genome shotgun (WGS) entry which is preliminary data.</text>
</comment>
<dbReference type="SUPFAM" id="SSF56935">
    <property type="entry name" value="Porins"/>
    <property type="match status" value="1"/>
</dbReference>
<evidence type="ECO:0000256" key="7">
    <source>
        <dbReference type="ARBA" id="ARBA00023065"/>
    </source>
</evidence>
<dbReference type="InterPro" id="IPR039426">
    <property type="entry name" value="TonB-dep_rcpt-like"/>
</dbReference>
<reference evidence="16 17" key="1">
    <citation type="submission" date="2019-08" db="EMBL/GenBank/DDBJ databases">
        <title>Parahaliea maris sp. nov., isolated from the surface seawater.</title>
        <authorList>
            <person name="Liu Y."/>
        </authorList>
    </citation>
    <scope>NUCLEOTIDE SEQUENCE [LARGE SCALE GENOMIC DNA]</scope>
    <source>
        <strain evidence="16 17">S2-26</strain>
    </source>
</reference>
<evidence type="ECO:0000256" key="4">
    <source>
        <dbReference type="ARBA" id="ARBA00022496"/>
    </source>
</evidence>
<evidence type="ECO:0000256" key="6">
    <source>
        <dbReference type="ARBA" id="ARBA00023004"/>
    </source>
</evidence>
<evidence type="ECO:0000256" key="10">
    <source>
        <dbReference type="ARBA" id="ARBA00023237"/>
    </source>
</evidence>
<proteinExistence type="inferred from homology"/>
<evidence type="ECO:0000256" key="1">
    <source>
        <dbReference type="ARBA" id="ARBA00004571"/>
    </source>
</evidence>
<name>A0A5C8ZYD7_9GAMM</name>
<keyword evidence="13" id="KW-0732">Signal</keyword>
<dbReference type="AlphaFoldDB" id="A0A5C8ZYD7"/>
<keyword evidence="4" id="KW-0410">Iron transport</keyword>
<comment type="similarity">
    <text evidence="11 12">Belongs to the TonB-dependent receptor family.</text>
</comment>
<evidence type="ECO:0000256" key="11">
    <source>
        <dbReference type="PROSITE-ProRule" id="PRU01360"/>
    </source>
</evidence>
<keyword evidence="2 11" id="KW-0813">Transport</keyword>
<feature type="chain" id="PRO_5022891906" evidence="13">
    <location>
        <begin position="26"/>
        <end position="818"/>
    </location>
</feature>
<feature type="domain" description="TonB-dependent receptor plug" evidence="15">
    <location>
        <begin position="44"/>
        <end position="149"/>
    </location>
</feature>
<comment type="subcellular location">
    <subcellularLocation>
        <location evidence="1 11">Cell outer membrane</location>
        <topology evidence="1 11">Multi-pass membrane protein</topology>
    </subcellularLocation>
</comment>
<dbReference type="CDD" id="cd01347">
    <property type="entry name" value="ligand_gated_channel"/>
    <property type="match status" value="1"/>
</dbReference>
<evidence type="ECO:0000256" key="8">
    <source>
        <dbReference type="ARBA" id="ARBA00023077"/>
    </source>
</evidence>
<gene>
    <name evidence="16" type="ORF">FVW59_06735</name>
</gene>
<dbReference type="InterPro" id="IPR036942">
    <property type="entry name" value="Beta-barrel_TonB_sf"/>
</dbReference>
<feature type="signal peptide" evidence="13">
    <location>
        <begin position="1"/>
        <end position="25"/>
    </location>
</feature>
<sequence length="818" mass="89427">MTPQRPLKSLLSLAVAALAAGSAQAQQLQLEEVVVTAQKRVESLQDVPISVSAVSGQRMQDAYITNLESLTTYVPNFSMNQSGLSNNITIRGVSSGINPGFEQSTGMYVDGIYYGRGQLSRLPMFDMERVEVLRGPQPILFGKNSIAGAISMITAKPTDQFEGSVSALYEFEENQQDYRVVLSGPLSDTLSGRLAVMYREQDGSFVNVNTGDDEKQEEEGLVRGALRWMPTDNLDINIKYEHADFDDNGRNVELAQSLVREDLQGTGVGIDYVSALNNFVGLANNVLMLDPPVDFAGEDGKLNRVRGGNGDSHTNSSDVLVLGVDYALGDYTLTSTTGYLEYEFEQECDCDFSGASVFDAVQDESFEQFSQEFRITSPGGETVDYIAGVFFQSNELDFKDSIDVPANSLLRLLNPNFNSINTDRFATQESDMWAVFGQATWNVTDTLRLVVGARYTEESKEATKQQVHYAGGTAFPATDPSGAVPNVFFGLNPLFGSFAIEPYDEIRGDRDEQAFNPLFTVQYDLGDATMLYATYTEGFKAGGFDIRSNGHPDPAVVNACTLDTSTTPPSCARDIVGVFEFDEEEAESFEIGAKMGLGSTAELNMAAFYTEYTNLQTSQFDGILGFNVTNAGEAEIKGVELDGRWLVSEGLTLSGSVAWLDFEYTDFRNNQCYFGQQVMDPGAVQPGGVTCDATGKRKEYTPEYSGSVSAEYILPLGDSLELRTVFDLVFSDSYLFNPTLDPRSEQDAYAQYNLRVGIGDQAGNWEVAFIGKNLSDEDVVTYGGEAPLAGALTGGTGTAYYQFLDRPRTLALQALYRF</sequence>
<dbReference type="Gene3D" id="2.40.170.20">
    <property type="entry name" value="TonB-dependent receptor, beta-barrel domain"/>
    <property type="match status" value="1"/>
</dbReference>
<dbReference type="GO" id="GO:0006826">
    <property type="term" value="P:iron ion transport"/>
    <property type="evidence" value="ECO:0007669"/>
    <property type="project" value="UniProtKB-KW"/>
</dbReference>
<dbReference type="RefSeq" id="WP_148063451.1">
    <property type="nucleotide sequence ID" value="NZ_VRYZ01000002.1"/>
</dbReference>
<keyword evidence="10 11" id="KW-0998">Cell outer membrane</keyword>
<dbReference type="InterPro" id="IPR012910">
    <property type="entry name" value="Plug_dom"/>
</dbReference>
<dbReference type="OrthoDB" id="7051185at2"/>